<feature type="signal peptide" evidence="1">
    <location>
        <begin position="1"/>
        <end position="24"/>
    </location>
</feature>
<feature type="domain" description="Extensin-like C-terminal" evidence="2">
    <location>
        <begin position="57"/>
        <end position="227"/>
    </location>
</feature>
<evidence type="ECO:0000259" key="2">
    <source>
        <dbReference type="Pfam" id="PF06904"/>
    </source>
</evidence>
<reference evidence="3 4" key="1">
    <citation type="submission" date="2019-01" db="EMBL/GenBank/DDBJ databases">
        <authorList>
            <person name="Chen W.-M."/>
        </authorList>
    </citation>
    <scope>NUCLEOTIDE SEQUENCE [LARGE SCALE GENOMIC DNA]</scope>
    <source>
        <strain evidence="3 4">TLA-22</strain>
    </source>
</reference>
<feature type="chain" id="PRO_5018979793" evidence="1">
    <location>
        <begin position="25"/>
        <end position="227"/>
    </location>
</feature>
<evidence type="ECO:0000313" key="4">
    <source>
        <dbReference type="Proteomes" id="UP000282977"/>
    </source>
</evidence>
<evidence type="ECO:0000256" key="1">
    <source>
        <dbReference type="SAM" id="SignalP"/>
    </source>
</evidence>
<name>A0A437J8F0_9SPHN</name>
<dbReference type="Proteomes" id="UP000282977">
    <property type="component" value="Unassembled WGS sequence"/>
</dbReference>
<dbReference type="Pfam" id="PF06904">
    <property type="entry name" value="Extensin-like_C"/>
    <property type="match status" value="1"/>
</dbReference>
<sequence>MSRRWKRGALSVRCAAVAALCALIAGCGGTPEPRRSVRPVRAPAPAPANAQSPEIRQCIAKLRSAGVRLEALPDRRFSGGCTAIGSVKLLDFGVPTTNLTTMTCPLAEKFVGWARYGVQPAARLFLGAELVRIETFGTYSCRPIAGSGRLSEHAKSNAVDVAAFVLADGRRVSVKNGWTGDDRERQFLRTVRQSACRRFRTVLSPDYNAAHHDHLHFDLGGRGTYCR</sequence>
<comment type="caution">
    <text evidence="3">The sequence shown here is derived from an EMBL/GenBank/DDBJ whole genome shotgun (WGS) entry which is preliminary data.</text>
</comment>
<keyword evidence="4" id="KW-1185">Reference proteome</keyword>
<protein>
    <submittedName>
        <fullName evidence="3">Extensin family protein</fullName>
    </submittedName>
</protein>
<organism evidence="3 4">
    <name type="scientific">Sphingobium algorifonticola</name>
    <dbReference type="NCBI Taxonomy" id="2008318"/>
    <lineage>
        <taxon>Bacteria</taxon>
        <taxon>Pseudomonadati</taxon>
        <taxon>Pseudomonadota</taxon>
        <taxon>Alphaproteobacteria</taxon>
        <taxon>Sphingomonadales</taxon>
        <taxon>Sphingomonadaceae</taxon>
        <taxon>Sphingobium</taxon>
    </lineage>
</organism>
<gene>
    <name evidence="3" type="ORF">ENE74_05735</name>
</gene>
<keyword evidence="1" id="KW-0732">Signal</keyword>
<evidence type="ECO:0000313" key="3">
    <source>
        <dbReference type="EMBL" id="RVT41777.1"/>
    </source>
</evidence>
<dbReference type="PROSITE" id="PS51257">
    <property type="entry name" value="PROKAR_LIPOPROTEIN"/>
    <property type="match status" value="1"/>
</dbReference>
<dbReference type="RefSeq" id="WP_127689769.1">
    <property type="nucleotide sequence ID" value="NZ_RZUL01000002.1"/>
</dbReference>
<dbReference type="InterPro" id="IPR009683">
    <property type="entry name" value="Extensin-like_C"/>
</dbReference>
<dbReference type="AlphaFoldDB" id="A0A437J8F0"/>
<dbReference type="EMBL" id="RZUL01000002">
    <property type="protein sequence ID" value="RVT41777.1"/>
    <property type="molecule type" value="Genomic_DNA"/>
</dbReference>
<accession>A0A437J8F0</accession>
<dbReference type="OrthoDB" id="9809788at2"/>
<proteinExistence type="predicted"/>